<name>A0A9P4VRM9_9PEZI</name>
<dbReference type="EMBL" id="MU006089">
    <property type="protein sequence ID" value="KAF2843116.1"/>
    <property type="molecule type" value="Genomic_DNA"/>
</dbReference>
<keyword evidence="2" id="KW-1185">Reference proteome</keyword>
<proteinExistence type="predicted"/>
<dbReference type="AlphaFoldDB" id="A0A9P4VRM9"/>
<dbReference type="SUPFAM" id="SSF52058">
    <property type="entry name" value="L domain-like"/>
    <property type="match status" value="1"/>
</dbReference>
<accession>A0A9P4VRM9</accession>
<organism evidence="1 2">
    <name type="scientific">Patellaria atrata CBS 101060</name>
    <dbReference type="NCBI Taxonomy" id="1346257"/>
    <lineage>
        <taxon>Eukaryota</taxon>
        <taxon>Fungi</taxon>
        <taxon>Dikarya</taxon>
        <taxon>Ascomycota</taxon>
        <taxon>Pezizomycotina</taxon>
        <taxon>Dothideomycetes</taxon>
        <taxon>Dothideomycetes incertae sedis</taxon>
        <taxon>Patellariales</taxon>
        <taxon>Patellariaceae</taxon>
        <taxon>Patellaria</taxon>
    </lineage>
</organism>
<evidence type="ECO:0000313" key="1">
    <source>
        <dbReference type="EMBL" id="KAF2843116.1"/>
    </source>
</evidence>
<protein>
    <submittedName>
        <fullName evidence="1">Uncharacterized protein</fullName>
    </submittedName>
</protein>
<dbReference type="Proteomes" id="UP000799429">
    <property type="component" value="Unassembled WGS sequence"/>
</dbReference>
<sequence>MWQPTIKETQISSVLEAAVEQDGGYQQFSKLTELKIRSFPFDKHCYTLSSTVFWLPQIRKVHVEDYRIGLYSGIPDRTLCQLTHITLRDASLSVTDLSLIFECCTGLTHVHFSDENTRPMPNMFPAPIASRFTLEECYVRVPYWYMGRDTDLRLFRNLQVVDLNSVFFLGGPTRTLNGFCVPPSSLHKIKIQLSLSFEYPESTDGRQLWKNLESSLATRRVVGTIDAPVRNLILRETNFGIC</sequence>
<evidence type="ECO:0000313" key="2">
    <source>
        <dbReference type="Proteomes" id="UP000799429"/>
    </source>
</evidence>
<gene>
    <name evidence="1" type="ORF">M501DRAFT_985259</name>
</gene>
<reference evidence="1" key="1">
    <citation type="journal article" date="2020" name="Stud. Mycol.">
        <title>101 Dothideomycetes genomes: a test case for predicting lifestyles and emergence of pathogens.</title>
        <authorList>
            <person name="Haridas S."/>
            <person name="Albert R."/>
            <person name="Binder M."/>
            <person name="Bloem J."/>
            <person name="Labutti K."/>
            <person name="Salamov A."/>
            <person name="Andreopoulos B."/>
            <person name="Baker S."/>
            <person name="Barry K."/>
            <person name="Bills G."/>
            <person name="Bluhm B."/>
            <person name="Cannon C."/>
            <person name="Castanera R."/>
            <person name="Culley D."/>
            <person name="Daum C."/>
            <person name="Ezra D."/>
            <person name="Gonzalez J."/>
            <person name="Henrissat B."/>
            <person name="Kuo A."/>
            <person name="Liang C."/>
            <person name="Lipzen A."/>
            <person name="Lutzoni F."/>
            <person name="Magnuson J."/>
            <person name="Mondo S."/>
            <person name="Nolan M."/>
            <person name="Ohm R."/>
            <person name="Pangilinan J."/>
            <person name="Park H.-J."/>
            <person name="Ramirez L."/>
            <person name="Alfaro M."/>
            <person name="Sun H."/>
            <person name="Tritt A."/>
            <person name="Yoshinaga Y."/>
            <person name="Zwiers L.-H."/>
            <person name="Turgeon B."/>
            <person name="Goodwin S."/>
            <person name="Spatafora J."/>
            <person name="Crous P."/>
            <person name="Grigoriev I."/>
        </authorList>
    </citation>
    <scope>NUCLEOTIDE SEQUENCE</scope>
    <source>
        <strain evidence="1">CBS 101060</strain>
    </source>
</reference>
<comment type="caution">
    <text evidence="1">The sequence shown here is derived from an EMBL/GenBank/DDBJ whole genome shotgun (WGS) entry which is preliminary data.</text>
</comment>